<dbReference type="Gene3D" id="3.90.730.10">
    <property type="entry name" value="Ribonuclease T2-like"/>
    <property type="match status" value="1"/>
</dbReference>
<keyword evidence="5" id="KW-0732">Signal</keyword>
<evidence type="ECO:0000256" key="5">
    <source>
        <dbReference type="SAM" id="SignalP"/>
    </source>
</evidence>
<dbReference type="PROSITE" id="PS00531">
    <property type="entry name" value="RNASE_T2_2"/>
    <property type="match status" value="1"/>
</dbReference>
<dbReference type="GO" id="GO:0033897">
    <property type="term" value="F:ribonuclease T2 activity"/>
    <property type="evidence" value="ECO:0007669"/>
    <property type="project" value="InterPro"/>
</dbReference>
<dbReference type="GO" id="GO:0006401">
    <property type="term" value="P:RNA catabolic process"/>
    <property type="evidence" value="ECO:0007669"/>
    <property type="project" value="TreeGrafter"/>
</dbReference>
<dbReference type="InterPro" id="IPR036430">
    <property type="entry name" value="RNase_T2-like_sf"/>
</dbReference>
<dbReference type="SUPFAM" id="SSF55895">
    <property type="entry name" value="Ribonuclease Rh-like"/>
    <property type="match status" value="1"/>
</dbReference>
<dbReference type="AlphaFoldDB" id="A0A9N9TY85"/>
<dbReference type="GO" id="GO:0003723">
    <property type="term" value="F:RNA binding"/>
    <property type="evidence" value="ECO:0007669"/>
    <property type="project" value="InterPro"/>
</dbReference>
<evidence type="ECO:0000313" key="7">
    <source>
        <dbReference type="Proteomes" id="UP001153712"/>
    </source>
</evidence>
<evidence type="ECO:0000256" key="4">
    <source>
        <dbReference type="RuleBase" id="RU004328"/>
    </source>
</evidence>
<dbReference type="InterPro" id="IPR033130">
    <property type="entry name" value="RNase_T2_His_AS_2"/>
</dbReference>
<feature type="signal peptide" evidence="5">
    <location>
        <begin position="1"/>
        <end position="19"/>
    </location>
</feature>
<gene>
    <name evidence="6" type="ORF">PHYEVI_LOCUS11444</name>
</gene>
<dbReference type="InterPro" id="IPR033697">
    <property type="entry name" value="Ribonuclease_T2_eukaryotic"/>
</dbReference>
<feature type="active site" evidence="3">
    <location>
        <position position="130"/>
    </location>
</feature>
<sequence>MLFILKIIFFVCFCNYSVGLRSNEIDRRPHPSPTPYHDWDYLVFSQRWSITSCVDWKNKNSNHTCNLPTVNDKWIIHGIWPTKRGTEGPVFCPSAVHFDPTLLQPFLNDLDEQWTNVEAGTKEYSFWSHEWDKHGTCSIDLPQLNSIPNFFMKGLELNKKYNLLEYLSTSKITPGKLGYTVQQIEEAIKSATNHEPKIECIVDSHTKEPLISEIQICLDKSFEVIDCERGRDNSTIISDCSLKKSIMYLDTVSENEIYYQMDYSNDNTDDADNSASLYELYKFIKLLIRFSL</sequence>
<dbReference type="Pfam" id="PF00445">
    <property type="entry name" value="Ribonuclease_T2"/>
    <property type="match status" value="1"/>
</dbReference>
<evidence type="ECO:0000256" key="1">
    <source>
        <dbReference type="ARBA" id="ARBA00007469"/>
    </source>
</evidence>
<keyword evidence="2" id="KW-1015">Disulfide bond</keyword>
<dbReference type="PANTHER" id="PTHR11240">
    <property type="entry name" value="RIBONUCLEASE T2"/>
    <property type="match status" value="1"/>
</dbReference>
<keyword evidence="7" id="KW-1185">Reference proteome</keyword>
<dbReference type="CDD" id="cd01061">
    <property type="entry name" value="RNase_T2_euk"/>
    <property type="match status" value="1"/>
</dbReference>
<dbReference type="Proteomes" id="UP001153712">
    <property type="component" value="Chromosome 9"/>
</dbReference>
<dbReference type="InterPro" id="IPR001568">
    <property type="entry name" value="RNase_T2-like"/>
</dbReference>
<comment type="similarity">
    <text evidence="1 4">Belongs to the RNase T2 family.</text>
</comment>
<accession>A0A9N9TY85</accession>
<evidence type="ECO:0000256" key="3">
    <source>
        <dbReference type="PIRSR" id="PIRSR633697-1"/>
    </source>
</evidence>
<feature type="chain" id="PRO_5040212316" evidence="5">
    <location>
        <begin position="20"/>
        <end position="292"/>
    </location>
</feature>
<dbReference type="EMBL" id="OU900102">
    <property type="protein sequence ID" value="CAG9865201.1"/>
    <property type="molecule type" value="Genomic_DNA"/>
</dbReference>
<reference evidence="6" key="1">
    <citation type="submission" date="2022-01" db="EMBL/GenBank/DDBJ databases">
        <authorList>
            <person name="King R."/>
        </authorList>
    </citation>
    <scope>NUCLEOTIDE SEQUENCE</scope>
</reference>
<protein>
    <submittedName>
        <fullName evidence="6">Uncharacterized protein</fullName>
    </submittedName>
</protein>
<dbReference type="GO" id="GO:0005576">
    <property type="term" value="C:extracellular region"/>
    <property type="evidence" value="ECO:0007669"/>
    <property type="project" value="TreeGrafter"/>
</dbReference>
<evidence type="ECO:0000256" key="2">
    <source>
        <dbReference type="ARBA" id="ARBA00023157"/>
    </source>
</evidence>
<evidence type="ECO:0000313" key="6">
    <source>
        <dbReference type="EMBL" id="CAG9865201.1"/>
    </source>
</evidence>
<feature type="active site" evidence="3">
    <location>
        <position position="77"/>
    </location>
</feature>
<name>A0A9N9TY85_PHYSR</name>
<dbReference type="OrthoDB" id="435754at2759"/>
<proteinExistence type="inferred from homology"/>
<organism evidence="6 7">
    <name type="scientific">Phyllotreta striolata</name>
    <name type="common">Striped flea beetle</name>
    <name type="synonym">Crioceris striolata</name>
    <dbReference type="NCBI Taxonomy" id="444603"/>
    <lineage>
        <taxon>Eukaryota</taxon>
        <taxon>Metazoa</taxon>
        <taxon>Ecdysozoa</taxon>
        <taxon>Arthropoda</taxon>
        <taxon>Hexapoda</taxon>
        <taxon>Insecta</taxon>
        <taxon>Pterygota</taxon>
        <taxon>Neoptera</taxon>
        <taxon>Endopterygota</taxon>
        <taxon>Coleoptera</taxon>
        <taxon>Polyphaga</taxon>
        <taxon>Cucujiformia</taxon>
        <taxon>Chrysomeloidea</taxon>
        <taxon>Chrysomelidae</taxon>
        <taxon>Galerucinae</taxon>
        <taxon>Alticini</taxon>
        <taxon>Phyllotreta</taxon>
    </lineage>
</organism>
<dbReference type="PANTHER" id="PTHR11240:SF22">
    <property type="entry name" value="RIBONUCLEASE T2"/>
    <property type="match status" value="1"/>
</dbReference>
<feature type="active site" evidence="3">
    <location>
        <position position="134"/>
    </location>
</feature>